<dbReference type="EMBL" id="JAHHGZ010000003">
    <property type="protein sequence ID" value="MBW4666601.1"/>
    <property type="molecule type" value="Genomic_DNA"/>
</dbReference>
<reference evidence="2" key="1">
    <citation type="submission" date="2021-05" db="EMBL/GenBank/DDBJ databases">
        <authorList>
            <person name="Pietrasiak N."/>
            <person name="Ward R."/>
            <person name="Stajich J.E."/>
            <person name="Kurbessoian T."/>
        </authorList>
    </citation>
    <scope>NUCLEOTIDE SEQUENCE</scope>
    <source>
        <strain evidence="2">GSE-NOS-MK-12-04C</strain>
    </source>
</reference>
<reference evidence="2" key="2">
    <citation type="journal article" date="2022" name="Microbiol. Resour. Announc.">
        <title>Metagenome Sequencing to Explore Phylogenomics of Terrestrial Cyanobacteria.</title>
        <authorList>
            <person name="Ward R.D."/>
            <person name="Stajich J.E."/>
            <person name="Johansen J.R."/>
            <person name="Huntemann M."/>
            <person name="Clum A."/>
            <person name="Foster B."/>
            <person name="Foster B."/>
            <person name="Roux S."/>
            <person name="Palaniappan K."/>
            <person name="Varghese N."/>
            <person name="Mukherjee S."/>
            <person name="Reddy T.B.K."/>
            <person name="Daum C."/>
            <person name="Copeland A."/>
            <person name="Chen I.A."/>
            <person name="Ivanova N.N."/>
            <person name="Kyrpides N.C."/>
            <person name="Shapiro N."/>
            <person name="Eloe-Fadrosh E.A."/>
            <person name="Pietrasiak N."/>
        </authorList>
    </citation>
    <scope>NUCLEOTIDE SEQUENCE</scope>
    <source>
        <strain evidence="2">GSE-NOS-MK-12-04C</strain>
    </source>
</reference>
<gene>
    <name evidence="2" type="ORF">KME60_03950</name>
</gene>
<accession>A0A951QJN8</accession>
<protein>
    <submittedName>
        <fullName evidence="2">Helix-turn-helix domain-containing protein</fullName>
    </submittedName>
</protein>
<dbReference type="Pfam" id="PF13545">
    <property type="entry name" value="HTH_Crp_2"/>
    <property type="match status" value="1"/>
</dbReference>
<evidence type="ECO:0000259" key="1">
    <source>
        <dbReference type="Pfam" id="PF13545"/>
    </source>
</evidence>
<evidence type="ECO:0000313" key="2">
    <source>
        <dbReference type="EMBL" id="MBW4666601.1"/>
    </source>
</evidence>
<sequence length="116" mass="13078">MSGTDAHPRVFIKNTRSATANLVKAEFDRGGELQCLLLRYIQALFTQVSESAACNRLHSIEERLARWLLMVQDCLQTSEFPMTQEYIAQMLGSRRSGVTVAAFANIRIKPVRSMSK</sequence>
<organism evidence="2 3">
    <name type="scientific">Cyanomargarita calcarea GSE-NOS-MK-12-04C</name>
    <dbReference type="NCBI Taxonomy" id="2839659"/>
    <lineage>
        <taxon>Bacteria</taxon>
        <taxon>Bacillati</taxon>
        <taxon>Cyanobacteriota</taxon>
        <taxon>Cyanophyceae</taxon>
        <taxon>Nostocales</taxon>
        <taxon>Cyanomargaritaceae</taxon>
        <taxon>Cyanomargarita</taxon>
    </lineage>
</organism>
<dbReference type="Gene3D" id="1.10.10.10">
    <property type="entry name" value="Winged helix-like DNA-binding domain superfamily/Winged helix DNA-binding domain"/>
    <property type="match status" value="1"/>
</dbReference>
<proteinExistence type="predicted"/>
<dbReference type="GO" id="GO:0006355">
    <property type="term" value="P:regulation of DNA-templated transcription"/>
    <property type="evidence" value="ECO:0007669"/>
    <property type="project" value="InterPro"/>
</dbReference>
<dbReference type="SUPFAM" id="SSF46785">
    <property type="entry name" value="Winged helix' DNA-binding domain"/>
    <property type="match status" value="1"/>
</dbReference>
<dbReference type="InterPro" id="IPR036390">
    <property type="entry name" value="WH_DNA-bd_sf"/>
</dbReference>
<dbReference type="Proteomes" id="UP000729701">
    <property type="component" value="Unassembled WGS sequence"/>
</dbReference>
<name>A0A951QJN8_9CYAN</name>
<dbReference type="InterPro" id="IPR036388">
    <property type="entry name" value="WH-like_DNA-bd_sf"/>
</dbReference>
<evidence type="ECO:0000313" key="3">
    <source>
        <dbReference type="Proteomes" id="UP000729701"/>
    </source>
</evidence>
<dbReference type="AlphaFoldDB" id="A0A951QJN8"/>
<comment type="caution">
    <text evidence="2">The sequence shown here is derived from an EMBL/GenBank/DDBJ whole genome shotgun (WGS) entry which is preliminary data.</text>
</comment>
<dbReference type="InterPro" id="IPR012318">
    <property type="entry name" value="HTH_CRP"/>
</dbReference>
<dbReference type="GO" id="GO:0003677">
    <property type="term" value="F:DNA binding"/>
    <property type="evidence" value="ECO:0007669"/>
    <property type="project" value="InterPro"/>
</dbReference>
<feature type="domain" description="HTH crp-type" evidence="1">
    <location>
        <begin position="62"/>
        <end position="99"/>
    </location>
</feature>